<evidence type="ECO:0000313" key="3">
    <source>
        <dbReference type="Proteomes" id="UP001161017"/>
    </source>
</evidence>
<feature type="compositionally biased region" description="Polar residues" evidence="1">
    <location>
        <begin position="13"/>
        <end position="26"/>
    </location>
</feature>
<feature type="compositionally biased region" description="Polar residues" evidence="1">
    <location>
        <begin position="124"/>
        <end position="140"/>
    </location>
</feature>
<gene>
    <name evidence="2" type="ORF">OHK93_007889</name>
</gene>
<dbReference type="EMBL" id="JAPUFD010000007">
    <property type="protein sequence ID" value="MDI1488614.1"/>
    <property type="molecule type" value="Genomic_DNA"/>
</dbReference>
<name>A0AA43QNI1_9LECA</name>
<organism evidence="2 3">
    <name type="scientific">Ramalina farinacea</name>
    <dbReference type="NCBI Taxonomy" id="258253"/>
    <lineage>
        <taxon>Eukaryota</taxon>
        <taxon>Fungi</taxon>
        <taxon>Dikarya</taxon>
        <taxon>Ascomycota</taxon>
        <taxon>Pezizomycotina</taxon>
        <taxon>Lecanoromycetes</taxon>
        <taxon>OSLEUM clade</taxon>
        <taxon>Lecanoromycetidae</taxon>
        <taxon>Lecanorales</taxon>
        <taxon>Lecanorineae</taxon>
        <taxon>Ramalinaceae</taxon>
        <taxon>Ramalina</taxon>
    </lineage>
</organism>
<feature type="region of interest" description="Disordered" evidence="1">
    <location>
        <begin position="1"/>
        <end position="149"/>
    </location>
</feature>
<accession>A0AA43QNI1</accession>
<sequence length="202" mass="22208">MVDSPIRVPDGGAQNSEQSTAPNNQDYVVHGIPIKGAPAMITHRDGRLYQDHHQNQPADHGTSSSAPTYKEEKTGEEGEEMEGAGRNEKMVEDEESKDGKEPVRVKEGEGKERGEGGGKHSSDQHPSQTLSDSATTQPGSPTARERRASDAVRVYWDLIDGEFVAIPPDSSDLRGALTGEKQRKMDEELRKIYEERGWAARD</sequence>
<keyword evidence="3" id="KW-1185">Reference proteome</keyword>
<reference evidence="2" key="1">
    <citation type="journal article" date="2023" name="Genome Biol. Evol.">
        <title>First Whole Genome Sequence and Flow Cytometry Genome Size Data for the Lichen-Forming Fungus Ramalina farinacea (Ascomycota).</title>
        <authorList>
            <person name="Llewellyn T."/>
            <person name="Mian S."/>
            <person name="Hill R."/>
            <person name="Leitch I.J."/>
            <person name="Gaya E."/>
        </authorList>
    </citation>
    <scope>NUCLEOTIDE SEQUENCE</scope>
    <source>
        <strain evidence="2">LIQ254RAFAR</strain>
    </source>
</reference>
<dbReference type="AlphaFoldDB" id="A0AA43QNI1"/>
<protein>
    <submittedName>
        <fullName evidence="2">Uncharacterized protein</fullName>
    </submittedName>
</protein>
<proteinExistence type="predicted"/>
<feature type="compositionally biased region" description="Polar residues" evidence="1">
    <location>
        <begin position="55"/>
        <end position="67"/>
    </location>
</feature>
<evidence type="ECO:0000256" key="1">
    <source>
        <dbReference type="SAM" id="MobiDB-lite"/>
    </source>
</evidence>
<comment type="caution">
    <text evidence="2">The sequence shown here is derived from an EMBL/GenBank/DDBJ whole genome shotgun (WGS) entry which is preliminary data.</text>
</comment>
<dbReference type="Proteomes" id="UP001161017">
    <property type="component" value="Unassembled WGS sequence"/>
</dbReference>
<feature type="compositionally biased region" description="Basic and acidic residues" evidence="1">
    <location>
        <begin position="42"/>
        <end position="54"/>
    </location>
</feature>
<feature type="compositionally biased region" description="Basic and acidic residues" evidence="1">
    <location>
        <begin position="97"/>
        <end position="123"/>
    </location>
</feature>
<evidence type="ECO:0000313" key="2">
    <source>
        <dbReference type="EMBL" id="MDI1488614.1"/>
    </source>
</evidence>